<evidence type="ECO:0000256" key="3">
    <source>
        <dbReference type="ARBA" id="ARBA00022559"/>
    </source>
</evidence>
<comment type="catalytic activity">
    <reaction evidence="12">
        <text>2 Fe(II)-[cytochrome c] + H2O2 + 2 H(+) = 2 Fe(III)-[cytochrome c] + 2 H2O</text>
        <dbReference type="Rhea" id="RHEA:16581"/>
        <dbReference type="Rhea" id="RHEA-COMP:10350"/>
        <dbReference type="Rhea" id="RHEA-COMP:14399"/>
        <dbReference type="ChEBI" id="CHEBI:15377"/>
        <dbReference type="ChEBI" id="CHEBI:15378"/>
        <dbReference type="ChEBI" id="CHEBI:16240"/>
        <dbReference type="ChEBI" id="CHEBI:29033"/>
        <dbReference type="ChEBI" id="CHEBI:29034"/>
        <dbReference type="EC" id="1.11.1.5"/>
    </reaction>
</comment>
<dbReference type="PANTHER" id="PTHR31356:SF58">
    <property type="entry name" value="CYTOCHROME C PEROXIDASE, MITOCHONDRIAL"/>
    <property type="match status" value="1"/>
</dbReference>
<evidence type="ECO:0000259" key="14">
    <source>
        <dbReference type="PROSITE" id="PS50873"/>
    </source>
</evidence>
<dbReference type="PROSITE" id="PS00436">
    <property type="entry name" value="PEROXIDASE_2"/>
    <property type="match status" value="1"/>
</dbReference>
<organism evidence="15">
    <name type="scientific">Aphanomyces invadans</name>
    <dbReference type="NCBI Taxonomy" id="157072"/>
    <lineage>
        <taxon>Eukaryota</taxon>
        <taxon>Sar</taxon>
        <taxon>Stramenopiles</taxon>
        <taxon>Oomycota</taxon>
        <taxon>Saprolegniomycetes</taxon>
        <taxon>Saprolegniales</taxon>
        <taxon>Verrucalvaceae</taxon>
        <taxon>Aphanomyces</taxon>
    </lineage>
</organism>
<dbReference type="EC" id="1.11.1.5" evidence="10"/>
<reference evidence="15" key="1">
    <citation type="submission" date="2013-12" db="EMBL/GenBank/DDBJ databases">
        <title>The Genome Sequence of Aphanomyces invadans NJM9701.</title>
        <authorList>
            <consortium name="The Broad Institute Genomics Platform"/>
            <person name="Russ C."/>
            <person name="Tyler B."/>
            <person name="van West P."/>
            <person name="Dieguez-Uribeondo J."/>
            <person name="Young S.K."/>
            <person name="Zeng Q."/>
            <person name="Gargeya S."/>
            <person name="Fitzgerald M."/>
            <person name="Abouelleil A."/>
            <person name="Alvarado L."/>
            <person name="Chapman S.B."/>
            <person name="Gainer-Dewar J."/>
            <person name="Goldberg J."/>
            <person name="Griggs A."/>
            <person name="Gujja S."/>
            <person name="Hansen M."/>
            <person name="Howarth C."/>
            <person name="Imamovic A."/>
            <person name="Ireland A."/>
            <person name="Larimer J."/>
            <person name="McCowan C."/>
            <person name="Murphy C."/>
            <person name="Pearson M."/>
            <person name="Poon T.W."/>
            <person name="Priest M."/>
            <person name="Roberts A."/>
            <person name="Saif S."/>
            <person name="Shea T."/>
            <person name="Sykes S."/>
            <person name="Wortman J."/>
            <person name="Nusbaum C."/>
            <person name="Birren B."/>
        </authorList>
    </citation>
    <scope>NUCLEOTIDE SEQUENCE [LARGE SCALE GENOMIC DNA]</scope>
    <source>
        <strain evidence="15">NJM9701</strain>
    </source>
</reference>
<keyword evidence="8" id="KW-0408">Iron</keyword>
<proteinExistence type="inferred from homology"/>
<evidence type="ECO:0000256" key="2">
    <source>
        <dbReference type="ARBA" id="ARBA00004569"/>
    </source>
</evidence>
<accession>A0A024UAD4</accession>
<dbReference type="GO" id="GO:0020037">
    <property type="term" value="F:heme binding"/>
    <property type="evidence" value="ECO:0007669"/>
    <property type="project" value="InterPro"/>
</dbReference>
<dbReference type="GO" id="GO:0034599">
    <property type="term" value="P:cellular response to oxidative stress"/>
    <property type="evidence" value="ECO:0007669"/>
    <property type="project" value="InterPro"/>
</dbReference>
<dbReference type="PRINTS" id="PR00458">
    <property type="entry name" value="PEROXIDASE"/>
</dbReference>
<evidence type="ECO:0000313" key="15">
    <source>
        <dbReference type="EMBL" id="ETW03234.1"/>
    </source>
</evidence>
<dbReference type="Gene3D" id="1.10.420.10">
    <property type="entry name" value="Peroxidase, domain 2"/>
    <property type="match status" value="1"/>
</dbReference>
<dbReference type="eggNOG" id="ENOG502QR1E">
    <property type="taxonomic scope" value="Eukaryota"/>
</dbReference>
<evidence type="ECO:0000256" key="8">
    <source>
        <dbReference type="ARBA" id="ARBA00023004"/>
    </source>
</evidence>
<dbReference type="SUPFAM" id="SSF48113">
    <property type="entry name" value="Heme-dependent peroxidases"/>
    <property type="match status" value="1"/>
</dbReference>
<sequence>MFRQVASRASRLGAASTIARATAPRALSRKIVTASSPSTSSKAVNATALSAAAFLSAGASLTLLHAKEQTVDVAKVRAEIASLIEKDAYLGPTFVRLAWHSSGTYSKKDNSGGSNGGTIRHDPEINHGANAGLDTAIAQLEPIKQRFPGISYADLYVLAGVVAISEMGGPEVKFHLGRKDAASGAECTPDGRLPDADKGSKPNTINHIREIFYRMGFNDREIVALVGAHAVGRCYPSRSGFSGPWTRAEWTFSNEYFRELLENKWTLKKWKGPEQYTDPTGELMMLPADMAFIWDPEFKKYVELYAKDEDLWHKDFAKAFQKLTENGVDIEKTGWRRYIFFGPRGD</sequence>
<evidence type="ECO:0000256" key="4">
    <source>
        <dbReference type="ARBA" id="ARBA00022617"/>
    </source>
</evidence>
<keyword evidence="9" id="KW-0496">Mitochondrion</keyword>
<evidence type="ECO:0000256" key="7">
    <source>
        <dbReference type="ARBA" id="ARBA00023002"/>
    </source>
</evidence>
<comment type="subcellular location">
    <subcellularLocation>
        <location evidence="2">Mitochondrion intermembrane space</location>
    </subcellularLocation>
    <subcellularLocation>
        <location evidence="1">Mitochondrion matrix</location>
    </subcellularLocation>
</comment>
<dbReference type="InterPro" id="IPR019793">
    <property type="entry name" value="Peroxidases_heam-ligand_BS"/>
</dbReference>
<evidence type="ECO:0000256" key="5">
    <source>
        <dbReference type="ARBA" id="ARBA00022723"/>
    </source>
</evidence>
<evidence type="ECO:0000256" key="9">
    <source>
        <dbReference type="ARBA" id="ARBA00023128"/>
    </source>
</evidence>
<dbReference type="FunFam" id="1.10.420.10:FF:000009">
    <property type="entry name" value="Ascorbate peroxidase"/>
    <property type="match status" value="1"/>
</dbReference>
<feature type="domain" description="Plant heme peroxidase family profile" evidence="14">
    <location>
        <begin position="133"/>
        <end position="346"/>
    </location>
</feature>
<dbReference type="GO" id="GO:0000302">
    <property type="term" value="P:response to reactive oxygen species"/>
    <property type="evidence" value="ECO:0007669"/>
    <property type="project" value="TreeGrafter"/>
</dbReference>
<dbReference type="Pfam" id="PF00141">
    <property type="entry name" value="peroxidase"/>
    <property type="match status" value="1"/>
</dbReference>
<dbReference type="Gene3D" id="1.10.520.10">
    <property type="match status" value="1"/>
</dbReference>
<dbReference type="InterPro" id="IPR002207">
    <property type="entry name" value="Peroxidase_I"/>
</dbReference>
<dbReference type="OrthoDB" id="2859658at2759"/>
<dbReference type="InterPro" id="IPR019794">
    <property type="entry name" value="Peroxidases_AS"/>
</dbReference>
<dbReference type="CDD" id="cd00691">
    <property type="entry name" value="ascorbate_peroxidase"/>
    <property type="match status" value="1"/>
</dbReference>
<dbReference type="AlphaFoldDB" id="A0A024UAD4"/>
<evidence type="ECO:0000256" key="13">
    <source>
        <dbReference type="RuleBase" id="RU004241"/>
    </source>
</evidence>
<dbReference type="RefSeq" id="XP_008868618.1">
    <property type="nucleotide sequence ID" value="XM_008870396.1"/>
</dbReference>
<evidence type="ECO:0000256" key="12">
    <source>
        <dbReference type="ARBA" id="ARBA00049265"/>
    </source>
</evidence>
<dbReference type="PANTHER" id="PTHR31356">
    <property type="entry name" value="THYLAKOID LUMENAL 29 KDA PROTEIN, CHLOROPLASTIC-RELATED"/>
    <property type="match status" value="1"/>
</dbReference>
<dbReference type="InterPro" id="IPR002016">
    <property type="entry name" value="Haem_peroxidase"/>
</dbReference>
<dbReference type="GO" id="GO:0046872">
    <property type="term" value="F:metal ion binding"/>
    <property type="evidence" value="ECO:0007669"/>
    <property type="project" value="UniProtKB-KW"/>
</dbReference>
<dbReference type="GO" id="GO:0004130">
    <property type="term" value="F:cytochrome-c peroxidase activity"/>
    <property type="evidence" value="ECO:0007669"/>
    <property type="project" value="UniProtKB-EC"/>
</dbReference>
<dbReference type="PRINTS" id="PR00459">
    <property type="entry name" value="ASPEROXIDASE"/>
</dbReference>
<gene>
    <name evidence="15" type="ORF">H310_05633</name>
</gene>
<dbReference type="EMBL" id="KI913960">
    <property type="protein sequence ID" value="ETW03234.1"/>
    <property type="molecule type" value="Genomic_DNA"/>
</dbReference>
<keyword evidence="7" id="KW-0560">Oxidoreductase</keyword>
<dbReference type="STRING" id="157072.A0A024UAD4"/>
<dbReference type="InterPro" id="IPR010255">
    <property type="entry name" value="Haem_peroxidase_sf"/>
</dbReference>
<dbReference type="PROSITE" id="PS50873">
    <property type="entry name" value="PEROXIDASE_4"/>
    <property type="match status" value="1"/>
</dbReference>
<evidence type="ECO:0000256" key="10">
    <source>
        <dbReference type="ARBA" id="ARBA00039063"/>
    </source>
</evidence>
<evidence type="ECO:0000256" key="6">
    <source>
        <dbReference type="ARBA" id="ARBA00022946"/>
    </source>
</evidence>
<dbReference type="VEuPathDB" id="FungiDB:H310_05633"/>
<keyword evidence="4" id="KW-0349">Heme</keyword>
<evidence type="ECO:0000256" key="11">
    <source>
        <dbReference type="ARBA" id="ARBA00040313"/>
    </source>
</evidence>
<dbReference type="GO" id="GO:0005759">
    <property type="term" value="C:mitochondrial matrix"/>
    <property type="evidence" value="ECO:0007669"/>
    <property type="project" value="UniProtKB-SubCell"/>
</dbReference>
<dbReference type="InterPro" id="IPR044831">
    <property type="entry name" value="Ccp1-like"/>
</dbReference>
<comment type="similarity">
    <text evidence="13">Belongs to the peroxidase family.</text>
</comment>
<dbReference type="PROSITE" id="PS00435">
    <property type="entry name" value="PEROXIDASE_1"/>
    <property type="match status" value="1"/>
</dbReference>
<dbReference type="GO" id="GO:0005758">
    <property type="term" value="C:mitochondrial intermembrane space"/>
    <property type="evidence" value="ECO:0007669"/>
    <property type="project" value="UniProtKB-SubCell"/>
</dbReference>
<keyword evidence="6" id="KW-0809">Transit peptide</keyword>
<dbReference type="GO" id="GO:0042744">
    <property type="term" value="P:hydrogen peroxide catabolic process"/>
    <property type="evidence" value="ECO:0007669"/>
    <property type="project" value="TreeGrafter"/>
</dbReference>
<dbReference type="GeneID" id="20082683"/>
<keyword evidence="3" id="KW-0575">Peroxidase</keyword>
<keyword evidence="5" id="KW-0479">Metal-binding</keyword>
<name>A0A024UAD4_9STRA</name>
<evidence type="ECO:0000256" key="1">
    <source>
        <dbReference type="ARBA" id="ARBA00004305"/>
    </source>
</evidence>
<protein>
    <recommendedName>
        <fullName evidence="11">Cytochrome c peroxidase, mitochondrial</fullName>
        <ecNumber evidence="10">1.11.1.5</ecNumber>
    </recommendedName>
</protein>